<dbReference type="Gene3D" id="3.50.50.60">
    <property type="entry name" value="FAD/NAD(P)-binding domain"/>
    <property type="match status" value="1"/>
</dbReference>
<organism evidence="6 7">
    <name type="scientific">Quadrisphaera setariae</name>
    <dbReference type="NCBI Taxonomy" id="2593304"/>
    <lineage>
        <taxon>Bacteria</taxon>
        <taxon>Bacillati</taxon>
        <taxon>Actinomycetota</taxon>
        <taxon>Actinomycetes</taxon>
        <taxon>Kineosporiales</taxon>
        <taxon>Kineosporiaceae</taxon>
        <taxon>Quadrisphaera</taxon>
    </lineage>
</organism>
<keyword evidence="3" id="KW-0274">FAD</keyword>
<gene>
    <name evidence="6" type="primary">solA</name>
    <name evidence="6" type="ORF">FMM08_14510</name>
</gene>
<dbReference type="EC" id="1.5.3.2" evidence="6"/>
<evidence type="ECO:0000256" key="3">
    <source>
        <dbReference type="ARBA" id="ARBA00022827"/>
    </source>
</evidence>
<dbReference type="RefSeq" id="WP_147927090.1">
    <property type="nucleotide sequence ID" value="NZ_VKAC01000008.1"/>
</dbReference>
<dbReference type="Pfam" id="PF01266">
    <property type="entry name" value="DAO"/>
    <property type="match status" value="1"/>
</dbReference>
<dbReference type="NCBIfam" id="NF008425">
    <property type="entry name" value="PRK11259.1"/>
    <property type="match status" value="1"/>
</dbReference>
<dbReference type="OrthoDB" id="9806452at2"/>
<dbReference type="PANTHER" id="PTHR10961:SF7">
    <property type="entry name" value="FAD DEPENDENT OXIDOREDUCTASE DOMAIN-CONTAINING PROTEIN"/>
    <property type="match status" value="1"/>
</dbReference>
<evidence type="ECO:0000256" key="1">
    <source>
        <dbReference type="ARBA" id="ARBA00001974"/>
    </source>
</evidence>
<dbReference type="Proteomes" id="UP000321234">
    <property type="component" value="Unassembled WGS sequence"/>
</dbReference>
<dbReference type="EMBL" id="VKAC01000008">
    <property type="protein sequence ID" value="TXR55514.1"/>
    <property type="molecule type" value="Genomic_DNA"/>
</dbReference>
<proteinExistence type="predicted"/>
<comment type="caution">
    <text evidence="6">The sequence shown here is derived from an EMBL/GenBank/DDBJ whole genome shotgun (WGS) entry which is preliminary data.</text>
</comment>
<dbReference type="GO" id="GO:0050131">
    <property type="term" value="F:N-methyl-L-amino-acid oxidase activity"/>
    <property type="evidence" value="ECO:0007669"/>
    <property type="project" value="UniProtKB-EC"/>
</dbReference>
<dbReference type="SUPFAM" id="SSF54373">
    <property type="entry name" value="FAD-linked reductases, C-terminal domain"/>
    <property type="match status" value="1"/>
</dbReference>
<dbReference type="GO" id="GO:0050660">
    <property type="term" value="F:flavin adenine dinucleotide binding"/>
    <property type="evidence" value="ECO:0007669"/>
    <property type="project" value="InterPro"/>
</dbReference>
<dbReference type="PANTHER" id="PTHR10961">
    <property type="entry name" value="PEROXISOMAL SARCOSINE OXIDASE"/>
    <property type="match status" value="1"/>
</dbReference>
<dbReference type="AlphaFoldDB" id="A0A5C8ZDF2"/>
<evidence type="ECO:0000259" key="5">
    <source>
        <dbReference type="Pfam" id="PF01266"/>
    </source>
</evidence>
<dbReference type="InterPro" id="IPR036188">
    <property type="entry name" value="FAD/NAD-bd_sf"/>
</dbReference>
<dbReference type="InterPro" id="IPR006076">
    <property type="entry name" value="FAD-dep_OxRdtase"/>
</dbReference>
<evidence type="ECO:0000313" key="7">
    <source>
        <dbReference type="Proteomes" id="UP000321234"/>
    </source>
</evidence>
<dbReference type="Gene3D" id="3.30.9.10">
    <property type="entry name" value="D-Amino Acid Oxidase, subunit A, domain 2"/>
    <property type="match status" value="1"/>
</dbReference>
<dbReference type="SUPFAM" id="SSF51905">
    <property type="entry name" value="FAD/NAD(P)-binding domain"/>
    <property type="match status" value="1"/>
</dbReference>
<feature type="domain" description="FAD dependent oxidoreductase" evidence="5">
    <location>
        <begin position="6"/>
        <end position="360"/>
    </location>
</feature>
<keyword evidence="2" id="KW-0285">Flavoprotein</keyword>
<reference evidence="6 7" key="1">
    <citation type="submission" date="2019-07" db="EMBL/GenBank/DDBJ databases">
        <title>Quadrisphaera sp. strain DD2A genome sequencing and assembly.</title>
        <authorList>
            <person name="Kim I."/>
        </authorList>
    </citation>
    <scope>NUCLEOTIDE SEQUENCE [LARGE SCALE GENOMIC DNA]</scope>
    <source>
        <strain evidence="6 7">DD2A</strain>
    </source>
</reference>
<comment type="cofactor">
    <cofactor evidence="1">
        <name>FAD</name>
        <dbReference type="ChEBI" id="CHEBI:57692"/>
    </cofactor>
</comment>
<sequence>MELDADVAVVGLGAMGSATAWRLAARGVDVVGIEKHRPGHVLGSSHGGTRLFRTLCMEHPHLVDVARESARLWRELEASSGTELLRLSGGLMLGPRGGHVIEGTRRAAAAAGVELHDLTRSELAARWPQHAGLGPDDVGLFDEQAGVLHPEHGVQAACAAAEATGATLLLDTGVSRVELVDQGAVVETAARRIRVRQVVVTAGPWLGELVAGMPLEVVRTPMTWFAPRAGVDASTFSLERFPIFIRESADGSVAWGHGAADEHGVKVGPEDDPAYRRTRPDDCDRAVTPADSAHVSRVVAASLPGLDPTPSRVTTCMVTRSPDMQFQLGRPHGDPRLVVGGGCSGHAFKHATGIGESLARAVVGEEPFVDLGFADVNRFL</sequence>
<protein>
    <submittedName>
        <fullName evidence="6">N-methyl-L-tryptophan oxidase</fullName>
        <ecNumber evidence="6">1.5.3.2</ecNumber>
    </submittedName>
</protein>
<dbReference type="GO" id="GO:0008115">
    <property type="term" value="F:sarcosine oxidase activity"/>
    <property type="evidence" value="ECO:0007669"/>
    <property type="project" value="TreeGrafter"/>
</dbReference>
<name>A0A5C8ZDF2_9ACTN</name>
<evidence type="ECO:0000256" key="2">
    <source>
        <dbReference type="ARBA" id="ARBA00022630"/>
    </source>
</evidence>
<keyword evidence="4 6" id="KW-0560">Oxidoreductase</keyword>
<dbReference type="InterPro" id="IPR045170">
    <property type="entry name" value="MTOX"/>
</dbReference>
<evidence type="ECO:0000256" key="4">
    <source>
        <dbReference type="ARBA" id="ARBA00023002"/>
    </source>
</evidence>
<keyword evidence="7" id="KW-1185">Reference proteome</keyword>
<evidence type="ECO:0000313" key="6">
    <source>
        <dbReference type="EMBL" id="TXR55514.1"/>
    </source>
</evidence>
<accession>A0A5C8ZDF2</accession>